<evidence type="ECO:0000313" key="6">
    <source>
        <dbReference type="EMBL" id="KTF04272.1"/>
    </source>
</evidence>
<dbReference type="PATRIC" id="fig|59561.3.peg.786"/>
<evidence type="ECO:0000256" key="4">
    <source>
        <dbReference type="ARBA" id="ARBA00023163"/>
    </source>
</evidence>
<keyword evidence="8" id="KW-1185">Reference proteome</keyword>
<dbReference type="Proteomes" id="UP001225576">
    <property type="component" value="Unassembled WGS sequence"/>
</dbReference>
<accession>A0A0W1KKU9</accession>
<dbReference type="STRING" id="59561.AQZ59_00793"/>
<dbReference type="PANTHER" id="PTHR34294">
    <property type="entry name" value="TRANSCRIPTIONAL REGULATOR-RELATED"/>
    <property type="match status" value="1"/>
</dbReference>
<dbReference type="SUPFAM" id="SSF100950">
    <property type="entry name" value="NagB/RpiA/CoA transferase-like"/>
    <property type="match status" value="1"/>
</dbReference>
<evidence type="ECO:0000313" key="7">
    <source>
        <dbReference type="EMBL" id="MDK8601460.1"/>
    </source>
</evidence>
<dbReference type="Proteomes" id="UP000054404">
    <property type="component" value="Unassembled WGS sequence"/>
</dbReference>
<comment type="similarity">
    <text evidence="1">Belongs to the SorC transcriptional regulatory family.</text>
</comment>
<dbReference type="AlphaFoldDB" id="A0A0W1KKU9"/>
<dbReference type="Gene3D" id="1.10.10.60">
    <property type="entry name" value="Homeodomain-like"/>
    <property type="match status" value="1"/>
</dbReference>
<protein>
    <submittedName>
        <fullName evidence="6">Deoxyribonucleoside regulator</fullName>
    </submittedName>
    <submittedName>
        <fullName evidence="7">Sugar-binding domain-containing protein</fullName>
    </submittedName>
</protein>
<reference evidence="7" key="2">
    <citation type="submission" date="2023-05" db="EMBL/GenBank/DDBJ databases">
        <title>Genomic Catalog of Human Bladder Bacteria.</title>
        <authorList>
            <person name="Du J."/>
        </authorList>
    </citation>
    <scope>NUCLEOTIDE SEQUENCE</scope>
    <source>
        <strain evidence="7">UMB1304A</strain>
    </source>
</reference>
<dbReference type="PANTHER" id="PTHR34294:SF1">
    <property type="entry name" value="TRANSCRIPTIONAL REGULATOR LSRR"/>
    <property type="match status" value="1"/>
</dbReference>
<proteinExistence type="inferred from homology"/>
<gene>
    <name evidence="6" type="primary">deoR_2</name>
    <name evidence="6" type="ORF">AQZ59_00793</name>
    <name evidence="7" type="ORF">QP858_03160</name>
</gene>
<evidence type="ECO:0000256" key="1">
    <source>
        <dbReference type="ARBA" id="ARBA00010466"/>
    </source>
</evidence>
<dbReference type="GO" id="GO:0003677">
    <property type="term" value="F:DNA binding"/>
    <property type="evidence" value="ECO:0007669"/>
    <property type="project" value="UniProtKB-KW"/>
</dbReference>
<dbReference type="InterPro" id="IPR051054">
    <property type="entry name" value="SorC_transcr_regulators"/>
</dbReference>
<dbReference type="Pfam" id="PF04198">
    <property type="entry name" value="Sugar-bind"/>
    <property type="match status" value="1"/>
</dbReference>
<evidence type="ECO:0000256" key="2">
    <source>
        <dbReference type="ARBA" id="ARBA00023015"/>
    </source>
</evidence>
<keyword evidence="2" id="KW-0805">Transcription regulation</keyword>
<dbReference type="EMBL" id="LNIZ01000003">
    <property type="protein sequence ID" value="KTF04272.1"/>
    <property type="molecule type" value="Genomic_DNA"/>
</dbReference>
<name>A0A0W1KKU9_9ACTO</name>
<dbReference type="InterPro" id="IPR037171">
    <property type="entry name" value="NagB/RpiA_transferase-like"/>
</dbReference>
<evidence type="ECO:0000256" key="3">
    <source>
        <dbReference type="ARBA" id="ARBA00023125"/>
    </source>
</evidence>
<dbReference type="EMBL" id="JASPDQ010000004">
    <property type="protein sequence ID" value="MDK8601460.1"/>
    <property type="molecule type" value="Genomic_DNA"/>
</dbReference>
<dbReference type="GO" id="GO:0030246">
    <property type="term" value="F:carbohydrate binding"/>
    <property type="evidence" value="ECO:0007669"/>
    <property type="project" value="InterPro"/>
</dbReference>
<reference evidence="6 8" key="1">
    <citation type="submission" date="2015-11" db="EMBL/GenBank/DDBJ databases">
        <title>Draft Genome Sequence of the Type Strain Trueperella bernardiae LCDC 89-0504T, Isolated from Blood Culture.</title>
        <authorList>
            <person name="Bernier A.-M."/>
            <person name="Bernard K."/>
        </authorList>
    </citation>
    <scope>NUCLEOTIDE SEQUENCE [LARGE SCALE GENOMIC DNA]</scope>
    <source>
        <strain evidence="6 8">LCDC 89-0504</strain>
    </source>
</reference>
<keyword evidence="4" id="KW-0804">Transcription</keyword>
<keyword evidence="3" id="KW-0238">DNA-binding</keyword>
<sequence length="327" mass="35204">MNREDRSLAAYEAAVMHFIQGETMESIARRLSVSRSTVSRLIAEAKDEGLIQITIHPPEEAASEMQVRLSQMFDVHVKVVPVPFGVNETRRLNAVTQVAGIMVSDLMKPESVIGVAWGNTVAAVVDHLVPRPARGSIAVQLNGAANASTSGVPYAGSLMEAFGRAFGASVHYFAVPAFFDYAATREALWQERSIAAVREIQQRADIALFGIGSLTAKNPSMVYSGGYLSAEELDSLRREGVVGDICTVLLRADGSWKDLEINSRASGPTPTDLRKIPRRIGVVSGSDKVVATVAALRAGLITDLVVDEDTADLIYEYSMRSGPGTLR</sequence>
<evidence type="ECO:0000259" key="5">
    <source>
        <dbReference type="Pfam" id="PF04198"/>
    </source>
</evidence>
<dbReference type="Gene3D" id="3.40.50.1360">
    <property type="match status" value="1"/>
</dbReference>
<comment type="caution">
    <text evidence="6">The sequence shown here is derived from an EMBL/GenBank/DDBJ whole genome shotgun (WGS) entry which is preliminary data.</text>
</comment>
<evidence type="ECO:0000313" key="8">
    <source>
        <dbReference type="Proteomes" id="UP000054404"/>
    </source>
</evidence>
<dbReference type="InterPro" id="IPR007324">
    <property type="entry name" value="Sugar-bd_dom_put"/>
</dbReference>
<feature type="domain" description="Sugar-binding" evidence="5">
    <location>
        <begin position="62"/>
        <end position="314"/>
    </location>
</feature>
<organism evidence="6 8">
    <name type="scientific">Trueperella bernardiae</name>
    <dbReference type="NCBI Taxonomy" id="59561"/>
    <lineage>
        <taxon>Bacteria</taxon>
        <taxon>Bacillati</taxon>
        <taxon>Actinomycetota</taxon>
        <taxon>Actinomycetes</taxon>
        <taxon>Actinomycetales</taxon>
        <taxon>Actinomycetaceae</taxon>
        <taxon>Trueperella</taxon>
    </lineage>
</organism>
<dbReference type="RefSeq" id="WP_062613338.1">
    <property type="nucleotide sequence ID" value="NZ_CALTZF010000002.1"/>
</dbReference>